<dbReference type="SUPFAM" id="SSF69318">
    <property type="entry name" value="Integrin alpha N-terminal domain"/>
    <property type="match status" value="1"/>
</dbReference>
<dbReference type="InterPro" id="IPR013517">
    <property type="entry name" value="FG-GAP"/>
</dbReference>
<proteinExistence type="inferred from homology"/>
<evidence type="ECO:0000256" key="9">
    <source>
        <dbReference type="ARBA" id="ARBA00023180"/>
    </source>
</evidence>
<evidence type="ECO:0000256" key="11">
    <source>
        <dbReference type="RuleBase" id="RU003762"/>
    </source>
</evidence>
<protein>
    <recommendedName>
        <fullName evidence="13">Integrin alpha third immunoglobulin-like domain-containing protein</fullName>
    </recommendedName>
</protein>
<dbReference type="InterPro" id="IPR028994">
    <property type="entry name" value="Integrin_alpha_N"/>
</dbReference>
<evidence type="ECO:0000256" key="2">
    <source>
        <dbReference type="ARBA" id="ARBA00008054"/>
    </source>
</evidence>
<sequence length="1343" mass="149898">MKKAGIIVSAQFSGTHMLHLLTVILVVQLIVGRAEVKHLQSLSLADLRTQNEERKSRLWFPATPLHMHPDYRPIQLCDTPEFQRLNRLLSDLIRTNDFEWTSVTLTALRSLNRSYIILGGSSIKSSSTGSRMSASPRERGVVYLCEFEVKSDNDALGFGLSSRRCSQITERPGVQEESHEFLGASIKSMRLDGDLSILAYCDPLWRATSPVPVGRCFLHLLQSGKIRPGLELSEFCQSGLKVATPCMAGYSVALSSRRQSVTGKSSTTTKISDILLWVGEPLSVPSGRVQVVSDPYGRRSVTTIDRPEAEDQLEFGDNFGYAVAEGYVSAPGIPHDRTQNTNISQIFGVRLSPGTKDSSELLGSLSWYGGTDLTDTFSGYGTSLLRIRMSGRYQTGIILGAPYFSLPSGNQNDNETNNLETGANTGRVYLYCRSDSEPSNLLSSKQLKIQDDFIDGPTGSTFFGFSIGSLGDMDGDGNEEIAVGAPNLEGSGESGRVYVIRVLPECKFDHTPIQILRGPLGSTRFGARLPAEPEDLDFNGRPDLTVPFSLDQGQPSLSVFASRPRVRAECRYSFPPWLAIRRVAEGDTIPVLVSVFLHPYEGDEKSVQALRRILSEEAGKRLTHQANPDWNATDLSEQRFRIYGHIRSQGDEVQNVLLIEFDLEAQQNVQDMADIDASENGLFVAYRFLSPCFGGQSVIDSNGTCPDGSWLKRPLIEWSNCVARVPLNKYICYPFSSCESDLSLRITDSRTKQSLFLSPKTKQWTANEDSSLQDYKNSTTIDLVYGDPESSRPEILIELFNFGPTFAGGVWLQFQFYGNLRFSRLEYNDTQPDHSSRERRNLAITVSSNETWAHCYLGQITAPTAEQETQLIPQLSLKLSTYYPDYLLPDRVNYSLGAGVKITVLSGTLDPVKESNVLQFNYQIVNSPKVRVSYGPKPISSQMDNRTEPQPWLSGYQRRVYVSDLGPRVEHTFQVEYMGPTRKITNAILNMSVPTMLASVDREGGNDDYLVYLFDEIRASTEDSETLTWVNLLPKVTTLDGLRSIGNCTILDSELIVNPRKMVGMDMTKAYTRIRRAALLPQDDHEADQTSGNLSAEVAGAGSYIGDKRGSLFRKIPKEIQQCDRVGYHLSKPVCAQIVCHVDELSKNHPVLVTVTGWLWARTFFEKRISDVDIVTTLAVGQGTLPPGVQPAKEPVGYFHIAQTFFFPQIRPKLLHQVPIWPIIVGVVLGVIFLALIVILLYELGFFKRRKPELRKARYSRGGADAAEKDAWDANKSAEEFRQEQARLEAEEEERRRKQKQKRKKRGIDKRDIKILHPSDLAARQESSEASQLLPEEGTPTHK</sequence>
<dbReference type="Gene3D" id="1.20.5.930">
    <property type="entry name" value="Bicelle-embedded integrin alpha(iib) transmembrane segment"/>
    <property type="match status" value="1"/>
</dbReference>
<dbReference type="GO" id="GO:0007229">
    <property type="term" value="P:integrin-mediated signaling pathway"/>
    <property type="evidence" value="ECO:0007669"/>
    <property type="project" value="UniProtKB-KW"/>
</dbReference>
<dbReference type="Pfam" id="PF01839">
    <property type="entry name" value="FG-GAP"/>
    <property type="match status" value="1"/>
</dbReference>
<feature type="domain" description="Integrin alpha third immunoglobulin-like" evidence="13">
    <location>
        <begin position="962"/>
        <end position="1180"/>
    </location>
</feature>
<dbReference type="InterPro" id="IPR013519">
    <property type="entry name" value="Int_alpha_beta-p"/>
</dbReference>
<evidence type="ECO:0000256" key="3">
    <source>
        <dbReference type="ARBA" id="ARBA00022729"/>
    </source>
</evidence>
<keyword evidence="3" id="KW-0732">Signal</keyword>
<evidence type="ECO:0000256" key="4">
    <source>
        <dbReference type="ARBA" id="ARBA00022737"/>
    </source>
</evidence>
<dbReference type="GO" id="GO:0009897">
    <property type="term" value="C:external side of plasma membrane"/>
    <property type="evidence" value="ECO:0007669"/>
    <property type="project" value="TreeGrafter"/>
</dbReference>
<keyword evidence="8 11" id="KW-0675">Receptor</keyword>
<comment type="caution">
    <text evidence="14">The sequence shown here is derived from an EMBL/GenBank/DDBJ whole genome shotgun (WGS) entry which is preliminary data.</text>
</comment>
<evidence type="ECO:0000313" key="15">
    <source>
        <dbReference type="Proteomes" id="UP001497525"/>
    </source>
</evidence>
<accession>A0AAV2TQG1</accession>
<keyword evidence="11" id="KW-0812">Transmembrane</keyword>
<evidence type="ECO:0000256" key="6">
    <source>
        <dbReference type="ARBA" id="ARBA00023037"/>
    </source>
</evidence>
<dbReference type="PRINTS" id="PR01185">
    <property type="entry name" value="INTEGRINA"/>
</dbReference>
<dbReference type="PROSITE" id="PS51470">
    <property type="entry name" value="FG_GAP"/>
    <property type="match status" value="1"/>
</dbReference>
<dbReference type="GO" id="GO:0098609">
    <property type="term" value="P:cell-cell adhesion"/>
    <property type="evidence" value="ECO:0007669"/>
    <property type="project" value="TreeGrafter"/>
</dbReference>
<dbReference type="PANTHER" id="PTHR23220:SF133">
    <property type="entry name" value="INTEGRIN ALPHA-PS2"/>
    <property type="match status" value="1"/>
</dbReference>
<feature type="repeat" description="FG-GAP" evidence="10">
    <location>
        <begin position="449"/>
        <end position="509"/>
    </location>
</feature>
<dbReference type="GO" id="GO:0005178">
    <property type="term" value="F:integrin binding"/>
    <property type="evidence" value="ECO:0007669"/>
    <property type="project" value="TreeGrafter"/>
</dbReference>
<dbReference type="GO" id="GO:0033627">
    <property type="term" value="P:cell adhesion mediated by integrin"/>
    <property type="evidence" value="ECO:0007669"/>
    <property type="project" value="TreeGrafter"/>
</dbReference>
<dbReference type="GO" id="GO:0008305">
    <property type="term" value="C:integrin complex"/>
    <property type="evidence" value="ECO:0007669"/>
    <property type="project" value="InterPro"/>
</dbReference>
<keyword evidence="4" id="KW-0677">Repeat</keyword>
<evidence type="ECO:0000313" key="14">
    <source>
        <dbReference type="EMBL" id="CAL5138603.1"/>
    </source>
</evidence>
<evidence type="ECO:0000256" key="5">
    <source>
        <dbReference type="ARBA" id="ARBA00022889"/>
    </source>
</evidence>
<keyword evidence="9" id="KW-0325">Glycoprotein</keyword>
<dbReference type="PANTHER" id="PTHR23220">
    <property type="entry name" value="INTEGRIN ALPHA"/>
    <property type="match status" value="1"/>
</dbReference>
<organism evidence="14 15">
    <name type="scientific">Calicophoron daubneyi</name>
    <name type="common">Rumen fluke</name>
    <name type="synonym">Paramphistomum daubneyi</name>
    <dbReference type="NCBI Taxonomy" id="300641"/>
    <lineage>
        <taxon>Eukaryota</taxon>
        <taxon>Metazoa</taxon>
        <taxon>Spiralia</taxon>
        <taxon>Lophotrochozoa</taxon>
        <taxon>Platyhelminthes</taxon>
        <taxon>Trematoda</taxon>
        <taxon>Digenea</taxon>
        <taxon>Plagiorchiida</taxon>
        <taxon>Pronocephalata</taxon>
        <taxon>Paramphistomoidea</taxon>
        <taxon>Paramphistomidae</taxon>
        <taxon>Calicophoron</taxon>
    </lineage>
</organism>
<feature type="region of interest" description="Disordered" evidence="12">
    <location>
        <begin position="1265"/>
        <end position="1343"/>
    </location>
</feature>
<keyword evidence="11" id="KW-1133">Transmembrane helix</keyword>
<dbReference type="InterPro" id="IPR032695">
    <property type="entry name" value="Integrin_dom_sf"/>
</dbReference>
<evidence type="ECO:0000256" key="12">
    <source>
        <dbReference type="SAM" id="MobiDB-lite"/>
    </source>
</evidence>
<keyword evidence="5 11" id="KW-0130">Cell adhesion</keyword>
<dbReference type="Gene3D" id="2.60.40.1530">
    <property type="entry name" value="ntegrin, alpha v. Chain A, domain 4"/>
    <property type="match status" value="1"/>
</dbReference>
<comment type="similarity">
    <text evidence="2 11">Belongs to the integrin alpha chain family.</text>
</comment>
<keyword evidence="6 11" id="KW-0401">Integrin</keyword>
<name>A0AAV2TQG1_CALDB</name>
<evidence type="ECO:0000259" key="13">
    <source>
        <dbReference type="Pfam" id="PF20806"/>
    </source>
</evidence>
<dbReference type="GO" id="GO:0007160">
    <property type="term" value="P:cell-matrix adhesion"/>
    <property type="evidence" value="ECO:0007669"/>
    <property type="project" value="TreeGrafter"/>
</dbReference>
<dbReference type="Gene3D" id="2.130.10.130">
    <property type="entry name" value="Integrin alpha, N-terminal"/>
    <property type="match status" value="1"/>
</dbReference>
<dbReference type="InterPro" id="IPR048286">
    <property type="entry name" value="Integrin_alpha_Ig-like_3"/>
</dbReference>
<evidence type="ECO:0000256" key="10">
    <source>
        <dbReference type="PROSITE-ProRule" id="PRU00803"/>
    </source>
</evidence>
<dbReference type="EMBL" id="CAXLJL010000501">
    <property type="protein sequence ID" value="CAL5138603.1"/>
    <property type="molecule type" value="Genomic_DNA"/>
</dbReference>
<dbReference type="SMART" id="SM00191">
    <property type="entry name" value="Int_alpha"/>
    <property type="match status" value="2"/>
</dbReference>
<evidence type="ECO:0000256" key="1">
    <source>
        <dbReference type="ARBA" id="ARBA00004479"/>
    </source>
</evidence>
<dbReference type="SUPFAM" id="SSF69179">
    <property type="entry name" value="Integrin domains"/>
    <property type="match status" value="1"/>
</dbReference>
<dbReference type="Pfam" id="PF20806">
    <property type="entry name" value="Integrin_A_Ig_3"/>
    <property type="match status" value="1"/>
</dbReference>
<evidence type="ECO:0000256" key="8">
    <source>
        <dbReference type="ARBA" id="ARBA00023170"/>
    </source>
</evidence>
<feature type="compositionally biased region" description="Basic and acidic residues" evidence="12">
    <location>
        <begin position="1266"/>
        <end position="1296"/>
    </location>
</feature>
<comment type="subcellular location">
    <subcellularLocation>
        <location evidence="1 11">Membrane</location>
        <topology evidence="1 11">Single-pass type I membrane protein</topology>
    </subcellularLocation>
</comment>
<gene>
    <name evidence="14" type="ORF">CDAUBV1_LOCUS13426</name>
</gene>
<feature type="transmembrane region" description="Helical" evidence="11">
    <location>
        <begin position="1220"/>
        <end position="1242"/>
    </location>
</feature>
<dbReference type="InterPro" id="IPR000413">
    <property type="entry name" value="Integrin_alpha"/>
</dbReference>
<dbReference type="Proteomes" id="UP001497525">
    <property type="component" value="Unassembled WGS sequence"/>
</dbReference>
<feature type="compositionally biased region" description="Basic residues" evidence="12">
    <location>
        <begin position="1297"/>
        <end position="1308"/>
    </location>
</feature>
<reference evidence="14" key="1">
    <citation type="submission" date="2024-06" db="EMBL/GenBank/DDBJ databases">
        <authorList>
            <person name="Liu X."/>
            <person name="Lenzi L."/>
            <person name="Haldenby T S."/>
            <person name="Uol C."/>
        </authorList>
    </citation>
    <scope>NUCLEOTIDE SEQUENCE</scope>
</reference>
<keyword evidence="7 11" id="KW-0472">Membrane</keyword>
<evidence type="ECO:0000256" key="7">
    <source>
        <dbReference type="ARBA" id="ARBA00023136"/>
    </source>
</evidence>